<keyword evidence="3" id="KW-0378">Hydrolase</keyword>
<organism evidence="3 4">
    <name type="scientific">Fodinicola feengrottensis</name>
    <dbReference type="NCBI Taxonomy" id="435914"/>
    <lineage>
        <taxon>Bacteria</taxon>
        <taxon>Bacillati</taxon>
        <taxon>Actinomycetota</taxon>
        <taxon>Actinomycetes</taxon>
        <taxon>Mycobacteriales</taxon>
        <taxon>Fodinicola</taxon>
    </lineage>
</organism>
<evidence type="ECO:0000259" key="2">
    <source>
        <dbReference type="Pfam" id="PF00144"/>
    </source>
</evidence>
<dbReference type="EMBL" id="BAAANY010000031">
    <property type="protein sequence ID" value="GAA1706032.1"/>
    <property type="molecule type" value="Genomic_DNA"/>
</dbReference>
<proteinExistence type="predicted"/>
<evidence type="ECO:0000313" key="3">
    <source>
        <dbReference type="EMBL" id="GAA1706032.1"/>
    </source>
</evidence>
<protein>
    <submittedName>
        <fullName evidence="3">Serine hydrolase domain-containing protein</fullName>
    </submittedName>
</protein>
<feature type="chain" id="PRO_5046059472" evidence="1">
    <location>
        <begin position="27"/>
        <end position="363"/>
    </location>
</feature>
<dbReference type="Gene3D" id="3.40.710.10">
    <property type="entry name" value="DD-peptidase/beta-lactamase superfamily"/>
    <property type="match status" value="1"/>
</dbReference>
<feature type="signal peptide" evidence="1">
    <location>
        <begin position="1"/>
        <end position="26"/>
    </location>
</feature>
<dbReference type="InterPro" id="IPR012338">
    <property type="entry name" value="Beta-lactam/transpept-like"/>
</dbReference>
<keyword evidence="1" id="KW-0732">Signal</keyword>
<evidence type="ECO:0000313" key="4">
    <source>
        <dbReference type="Proteomes" id="UP001500618"/>
    </source>
</evidence>
<keyword evidence="4" id="KW-1185">Reference proteome</keyword>
<sequence length="363" mass="38315">MRNLRLRILAIATVAAAAIALTPALAAASPDSLQQFADEAARTGVVGLQVRITSAGHTRIVRAGTAVRGTSLPVPVNGRFRIGSTTKMFLSTVVLQLVGAGTVDLDSPVSRYLPGVLADGDKITVRMMLQHTSGLHDYTDDVPLDGKAYQRIRFQHQSAEAFVAEAAAKPRNFPAGTAWSYSNTNYLLAGMLIEAVTGHSWGDEVTQRVFRPLGMHDSSAPGDNPFIAGAHVHAYLPVDGYAVDTTEINPTIAGASGALVSTTADLDRFLAGLTGGRLLAPAQFAEMRRTLPFSSGYGLGFMQIPLTCGTAWGHAGGIQGFNTFAMTSLDGMRRVEAYATPYEPTAEASTAVRNLLDTAYCGG</sequence>
<dbReference type="SUPFAM" id="SSF56601">
    <property type="entry name" value="beta-lactamase/transpeptidase-like"/>
    <property type="match status" value="1"/>
</dbReference>
<dbReference type="InterPro" id="IPR050491">
    <property type="entry name" value="AmpC-like"/>
</dbReference>
<accession>A0ABN2IJ43</accession>
<dbReference type="RefSeq" id="WP_344314011.1">
    <property type="nucleotide sequence ID" value="NZ_BAAANY010000031.1"/>
</dbReference>
<dbReference type="Pfam" id="PF00144">
    <property type="entry name" value="Beta-lactamase"/>
    <property type="match status" value="1"/>
</dbReference>
<dbReference type="PANTHER" id="PTHR46825:SF7">
    <property type="entry name" value="D-ALANYL-D-ALANINE CARBOXYPEPTIDASE"/>
    <property type="match status" value="1"/>
</dbReference>
<dbReference type="Proteomes" id="UP001500618">
    <property type="component" value="Unassembled WGS sequence"/>
</dbReference>
<feature type="domain" description="Beta-lactamase-related" evidence="2">
    <location>
        <begin position="38"/>
        <end position="327"/>
    </location>
</feature>
<dbReference type="PANTHER" id="PTHR46825">
    <property type="entry name" value="D-ALANYL-D-ALANINE-CARBOXYPEPTIDASE/ENDOPEPTIDASE AMPH"/>
    <property type="match status" value="1"/>
</dbReference>
<comment type="caution">
    <text evidence="3">The sequence shown here is derived from an EMBL/GenBank/DDBJ whole genome shotgun (WGS) entry which is preliminary data.</text>
</comment>
<evidence type="ECO:0000256" key="1">
    <source>
        <dbReference type="SAM" id="SignalP"/>
    </source>
</evidence>
<dbReference type="InterPro" id="IPR001466">
    <property type="entry name" value="Beta-lactam-related"/>
</dbReference>
<name>A0ABN2IJ43_9ACTN</name>
<dbReference type="GO" id="GO:0016787">
    <property type="term" value="F:hydrolase activity"/>
    <property type="evidence" value="ECO:0007669"/>
    <property type="project" value="UniProtKB-KW"/>
</dbReference>
<reference evidence="3 4" key="1">
    <citation type="journal article" date="2019" name="Int. J. Syst. Evol. Microbiol.">
        <title>The Global Catalogue of Microorganisms (GCM) 10K type strain sequencing project: providing services to taxonomists for standard genome sequencing and annotation.</title>
        <authorList>
            <consortium name="The Broad Institute Genomics Platform"/>
            <consortium name="The Broad Institute Genome Sequencing Center for Infectious Disease"/>
            <person name="Wu L."/>
            <person name="Ma J."/>
        </authorList>
    </citation>
    <scope>NUCLEOTIDE SEQUENCE [LARGE SCALE GENOMIC DNA]</scope>
    <source>
        <strain evidence="3 4">JCM 14718</strain>
    </source>
</reference>
<gene>
    <name evidence="3" type="ORF">GCM10009765_64340</name>
</gene>